<keyword evidence="4" id="KW-0732">Signal</keyword>
<dbReference type="InterPro" id="IPR012334">
    <property type="entry name" value="Pectin_lyas_fold"/>
</dbReference>
<feature type="signal peptide" evidence="4">
    <location>
        <begin position="1"/>
        <end position="19"/>
    </location>
</feature>
<dbReference type="Pfam" id="PF07602">
    <property type="entry name" value="DUF1565"/>
    <property type="match status" value="1"/>
</dbReference>
<evidence type="ECO:0000256" key="2">
    <source>
        <dbReference type="ARBA" id="ARBA00022737"/>
    </source>
</evidence>
<dbReference type="InterPro" id="IPR025478">
    <property type="entry name" value="COP23"/>
</dbReference>
<dbReference type="InterPro" id="IPR022441">
    <property type="entry name" value="Para_beta_helix_rpt-2"/>
</dbReference>
<dbReference type="InterPro" id="IPR011459">
    <property type="entry name" value="DUF1565"/>
</dbReference>
<evidence type="ECO:0000259" key="5">
    <source>
        <dbReference type="Pfam" id="PF07602"/>
    </source>
</evidence>
<dbReference type="Proteomes" id="UP000664844">
    <property type="component" value="Unassembled WGS sequence"/>
</dbReference>
<evidence type="ECO:0000313" key="6">
    <source>
        <dbReference type="EMBL" id="MBO0348097.1"/>
    </source>
</evidence>
<organism evidence="6 7">
    <name type="scientific">Phormidium pseudopriestleyi FRX01</name>
    <dbReference type="NCBI Taxonomy" id="1759528"/>
    <lineage>
        <taxon>Bacteria</taxon>
        <taxon>Bacillati</taxon>
        <taxon>Cyanobacteriota</taxon>
        <taxon>Cyanophyceae</taxon>
        <taxon>Oscillatoriophycideae</taxon>
        <taxon>Oscillatoriales</taxon>
        <taxon>Oscillatoriaceae</taxon>
        <taxon>Phormidium</taxon>
    </lineage>
</organism>
<evidence type="ECO:0000313" key="7">
    <source>
        <dbReference type="Proteomes" id="UP000664844"/>
    </source>
</evidence>
<evidence type="ECO:0000256" key="3">
    <source>
        <dbReference type="ARBA" id="ARBA00022786"/>
    </source>
</evidence>
<accession>A0ABS3FLX7</accession>
<dbReference type="PANTHER" id="PTHR22990">
    <property type="entry name" value="F-BOX ONLY PROTEIN"/>
    <property type="match status" value="1"/>
</dbReference>
<gene>
    <name evidence="6" type="ORF">J0895_03060</name>
</gene>
<dbReference type="Gene3D" id="2.160.20.10">
    <property type="entry name" value="Single-stranded right-handed beta-helix, Pectin lyase-like"/>
    <property type="match status" value="1"/>
</dbReference>
<dbReference type="Pfam" id="PF14218">
    <property type="entry name" value="COP23"/>
    <property type="match status" value="1"/>
</dbReference>
<keyword evidence="3" id="KW-0833">Ubl conjugation pathway</keyword>
<comment type="caution">
    <text evidence="6">The sequence shown here is derived from an EMBL/GenBank/DDBJ whole genome shotgun (WGS) entry which is preliminary data.</text>
</comment>
<protein>
    <submittedName>
        <fullName evidence="6">DUF1565 domain-containing protein</fullName>
    </submittedName>
</protein>
<dbReference type="NCBIfam" id="TIGR03804">
    <property type="entry name" value="para_beta_helix"/>
    <property type="match status" value="2"/>
</dbReference>
<proteinExistence type="predicted"/>
<dbReference type="RefSeq" id="WP_207086663.1">
    <property type="nucleotide sequence ID" value="NZ_JAFLQW010000071.1"/>
</dbReference>
<feature type="domain" description="DUF1565" evidence="5">
    <location>
        <begin position="62"/>
        <end position="295"/>
    </location>
</feature>
<feature type="chain" id="PRO_5046153898" evidence="4">
    <location>
        <begin position="20"/>
        <end position="480"/>
    </location>
</feature>
<reference evidence="6 7" key="1">
    <citation type="submission" date="2021-03" db="EMBL/GenBank/DDBJ databases">
        <title>Metabolic Capacity of the Antarctic Cyanobacterium Phormidium pseudopriestleyi that Sustains Oxygenic Photosynthesis in the Presence of Hydrogen Sulfide.</title>
        <authorList>
            <person name="Lumian J.E."/>
            <person name="Jungblut A.D."/>
            <person name="Dillon M.L."/>
            <person name="Hawes I."/>
            <person name="Doran P.T."/>
            <person name="Mackey T.J."/>
            <person name="Dick G.J."/>
            <person name="Grettenberger C.L."/>
            <person name="Sumner D.Y."/>
        </authorList>
    </citation>
    <scope>NUCLEOTIDE SEQUENCE [LARGE SCALE GENOMIC DNA]</scope>
    <source>
        <strain evidence="6 7">FRX01</strain>
    </source>
</reference>
<sequence>MMNKISSYPLVLITLSLLSAVTVTLGSQGERVDGGKVLANVPTVQPSMNAQQRVIYVDPKRGNDSVSAGQSESNALRTITAALERAQSGTVIQLASGRYHAGEVFPLKLQPGVILRGDESGRGDGVVITGGNTHLSRIWAGQNITILAGDSSQILGVTVTNPNAYGTGVWIENANAIVRNSTFTNNNREGIFVSGTAQPIIENNQFMYNGGNGISVTKESKGEIRRNVFQDTGFALAIGHNAAPVVAGNHIHQNRIGIVVTQAARPILEGNIIENNSDYGLVAIAESQPQIAASNTFRGNERENQLIARNPQGIPPTPEEPNGVQQAYFTCEPYGINYATVAQQGYASIPQAMIVWKSSEVDLPENRCNEVTQKLNQKVTAYGGQLHKMLFATGRVNNDRVICLVKDLQDGCQPDNMLFTLSGFNASDPTQVLRQLIAFSVEGKGNPVQEFGEEAIAPLESVAQNLQPALGLWFVTGVTQ</sequence>
<evidence type="ECO:0000256" key="4">
    <source>
        <dbReference type="SAM" id="SignalP"/>
    </source>
</evidence>
<dbReference type="SMART" id="SM00710">
    <property type="entry name" value="PbH1"/>
    <property type="match status" value="5"/>
</dbReference>
<keyword evidence="2" id="KW-0677">Repeat</keyword>
<dbReference type="SUPFAM" id="SSF51126">
    <property type="entry name" value="Pectin lyase-like"/>
    <property type="match status" value="1"/>
</dbReference>
<dbReference type="PANTHER" id="PTHR22990:SF15">
    <property type="entry name" value="F-BOX ONLY PROTEIN 10"/>
    <property type="match status" value="1"/>
</dbReference>
<dbReference type="InterPro" id="IPR011050">
    <property type="entry name" value="Pectin_lyase_fold/virulence"/>
</dbReference>
<evidence type="ECO:0000256" key="1">
    <source>
        <dbReference type="ARBA" id="ARBA00004906"/>
    </source>
</evidence>
<comment type="pathway">
    <text evidence="1">Protein modification; protein ubiquitination.</text>
</comment>
<dbReference type="InterPro" id="IPR006626">
    <property type="entry name" value="PbH1"/>
</dbReference>
<dbReference type="InterPro" id="IPR051550">
    <property type="entry name" value="SCF-Subunits/Alg-Epimerases"/>
</dbReference>
<keyword evidence="7" id="KW-1185">Reference proteome</keyword>
<name>A0ABS3FLX7_9CYAN</name>
<dbReference type="EMBL" id="JAFLQW010000071">
    <property type="protein sequence ID" value="MBO0348097.1"/>
    <property type="molecule type" value="Genomic_DNA"/>
</dbReference>